<accession>A0A1Y2HSJ7</accession>
<keyword evidence="5" id="KW-1185">Reference proteome</keyword>
<dbReference type="EMBL" id="MCFL01000012">
    <property type="protein sequence ID" value="ORZ37509.1"/>
    <property type="molecule type" value="Genomic_DNA"/>
</dbReference>
<proteinExistence type="predicted"/>
<evidence type="ECO:0000256" key="1">
    <source>
        <dbReference type="ARBA" id="ARBA00022723"/>
    </source>
</evidence>
<comment type="caution">
    <text evidence="4">The sequence shown here is derived from an EMBL/GenBank/DDBJ whole genome shotgun (WGS) entry which is preliminary data.</text>
</comment>
<protein>
    <submittedName>
        <fullName evidence="4">C2 domain-containing protein</fullName>
    </submittedName>
</protein>
<dbReference type="InterPro" id="IPR035892">
    <property type="entry name" value="C2_domain_sf"/>
</dbReference>
<keyword evidence="2" id="KW-0106">Calcium</keyword>
<keyword evidence="1" id="KW-0479">Metal-binding</keyword>
<dbReference type="PROSITE" id="PS50004">
    <property type="entry name" value="C2"/>
    <property type="match status" value="1"/>
</dbReference>
<feature type="non-terminal residue" evidence="4">
    <location>
        <position position="1"/>
    </location>
</feature>
<dbReference type="PANTHER" id="PTHR46502">
    <property type="entry name" value="C2 DOMAIN-CONTAINING"/>
    <property type="match status" value="1"/>
</dbReference>
<sequence length="110" mass="12418">LVGAYDLADKDHFTSQDPYLCVTVGNRTKQTGVHSRGGSHPTWNQCLTFRVTESQLDLESLHLECYDFDYFTKDDLIGVGGCSLREAKHGFDGWIELVKKCNRKAGRVHI</sequence>
<dbReference type="STRING" id="765915.A0A1Y2HSJ7"/>
<dbReference type="AlphaFoldDB" id="A0A1Y2HSJ7"/>
<dbReference type="InterPro" id="IPR000008">
    <property type="entry name" value="C2_dom"/>
</dbReference>
<reference evidence="4 5" key="1">
    <citation type="submission" date="2016-07" db="EMBL/GenBank/DDBJ databases">
        <title>Pervasive Adenine N6-methylation of Active Genes in Fungi.</title>
        <authorList>
            <consortium name="DOE Joint Genome Institute"/>
            <person name="Mondo S.J."/>
            <person name="Dannebaum R.O."/>
            <person name="Kuo R.C."/>
            <person name="Labutti K."/>
            <person name="Haridas S."/>
            <person name="Kuo A."/>
            <person name="Salamov A."/>
            <person name="Ahrendt S.R."/>
            <person name="Lipzen A."/>
            <person name="Sullivan W."/>
            <person name="Andreopoulos W.B."/>
            <person name="Clum A."/>
            <person name="Lindquist E."/>
            <person name="Daum C."/>
            <person name="Ramamoorthy G.K."/>
            <person name="Gryganskyi A."/>
            <person name="Culley D."/>
            <person name="Magnuson J.K."/>
            <person name="James T.Y."/>
            <person name="O'Malley M.A."/>
            <person name="Stajich J.E."/>
            <person name="Spatafora J.W."/>
            <person name="Visel A."/>
            <person name="Grigoriev I.V."/>
        </authorList>
    </citation>
    <scope>NUCLEOTIDE SEQUENCE [LARGE SCALE GENOMIC DNA]</scope>
    <source>
        <strain evidence="4 5">PL171</strain>
    </source>
</reference>
<dbReference type="OrthoDB" id="3269806at2759"/>
<name>A0A1Y2HSJ7_9FUNG</name>
<dbReference type="Proteomes" id="UP000193411">
    <property type="component" value="Unassembled WGS sequence"/>
</dbReference>
<gene>
    <name evidence="4" type="ORF">BCR44DRAFT_114599</name>
</gene>
<dbReference type="Gene3D" id="2.60.40.150">
    <property type="entry name" value="C2 domain"/>
    <property type="match status" value="1"/>
</dbReference>
<dbReference type="SMART" id="SM00239">
    <property type="entry name" value="C2"/>
    <property type="match status" value="1"/>
</dbReference>
<dbReference type="PANTHER" id="PTHR46502:SF2">
    <property type="entry name" value="16 KDA PHLOEM PROTEIN 2"/>
    <property type="match status" value="1"/>
</dbReference>
<evidence type="ECO:0000259" key="3">
    <source>
        <dbReference type="PROSITE" id="PS50004"/>
    </source>
</evidence>
<dbReference type="Pfam" id="PF00168">
    <property type="entry name" value="C2"/>
    <property type="match status" value="1"/>
</dbReference>
<feature type="non-terminal residue" evidence="4">
    <location>
        <position position="110"/>
    </location>
</feature>
<feature type="domain" description="C2" evidence="3">
    <location>
        <begin position="1"/>
        <end position="99"/>
    </location>
</feature>
<dbReference type="GO" id="GO:0046872">
    <property type="term" value="F:metal ion binding"/>
    <property type="evidence" value="ECO:0007669"/>
    <property type="project" value="UniProtKB-KW"/>
</dbReference>
<evidence type="ECO:0000313" key="5">
    <source>
        <dbReference type="Proteomes" id="UP000193411"/>
    </source>
</evidence>
<evidence type="ECO:0000313" key="4">
    <source>
        <dbReference type="EMBL" id="ORZ37509.1"/>
    </source>
</evidence>
<dbReference type="SUPFAM" id="SSF49562">
    <property type="entry name" value="C2 domain (Calcium/lipid-binding domain, CaLB)"/>
    <property type="match status" value="1"/>
</dbReference>
<organism evidence="4 5">
    <name type="scientific">Catenaria anguillulae PL171</name>
    <dbReference type="NCBI Taxonomy" id="765915"/>
    <lineage>
        <taxon>Eukaryota</taxon>
        <taxon>Fungi</taxon>
        <taxon>Fungi incertae sedis</taxon>
        <taxon>Blastocladiomycota</taxon>
        <taxon>Blastocladiomycetes</taxon>
        <taxon>Blastocladiales</taxon>
        <taxon>Catenariaceae</taxon>
        <taxon>Catenaria</taxon>
    </lineage>
</organism>
<evidence type="ECO:0000256" key="2">
    <source>
        <dbReference type="ARBA" id="ARBA00022837"/>
    </source>
</evidence>